<feature type="transmembrane region" description="Helical" evidence="6">
    <location>
        <begin position="199"/>
        <end position="219"/>
    </location>
</feature>
<evidence type="ECO:0000256" key="6">
    <source>
        <dbReference type="SAM" id="Phobius"/>
    </source>
</evidence>
<dbReference type="eggNOG" id="KOG1237">
    <property type="taxonomic scope" value="Eukaryota"/>
</dbReference>
<evidence type="ECO:0000256" key="2">
    <source>
        <dbReference type="ARBA" id="ARBA00005982"/>
    </source>
</evidence>
<evidence type="ECO:0000256" key="5">
    <source>
        <dbReference type="ARBA" id="ARBA00023136"/>
    </source>
</evidence>
<dbReference type="EMBL" id="KQ090383">
    <property type="protein sequence ID" value="KMS96386.1"/>
    <property type="molecule type" value="Genomic_DNA"/>
</dbReference>
<comment type="similarity">
    <text evidence="2">Belongs to the major facilitator superfamily. Proton-dependent oligopeptide transporter (POT/PTR) (TC 2.A.17) family.</text>
</comment>
<reference evidence="7 8" key="1">
    <citation type="journal article" date="2014" name="Nature">
        <title>The genome of the recently domesticated crop plant sugar beet (Beta vulgaris).</title>
        <authorList>
            <person name="Dohm J.C."/>
            <person name="Minoche A.E."/>
            <person name="Holtgrawe D."/>
            <person name="Capella-Gutierrez S."/>
            <person name="Zakrzewski F."/>
            <person name="Tafer H."/>
            <person name="Rupp O."/>
            <person name="Sorensen T.R."/>
            <person name="Stracke R."/>
            <person name="Reinhardt R."/>
            <person name="Goesmann A."/>
            <person name="Kraft T."/>
            <person name="Schulz B."/>
            <person name="Stadler P.F."/>
            <person name="Schmidt T."/>
            <person name="Gabaldon T."/>
            <person name="Lehrach H."/>
            <person name="Weisshaar B."/>
            <person name="Himmelbauer H."/>
        </authorList>
    </citation>
    <scope>NUCLEOTIDE SEQUENCE [LARGE SCALE GENOMIC DNA]</scope>
    <source>
        <tissue evidence="7">Taproot</tissue>
    </source>
</reference>
<dbReference type="AlphaFoldDB" id="A0A0J8B5V4"/>
<dbReference type="Gene3D" id="1.20.1250.20">
    <property type="entry name" value="MFS general substrate transporter like domains"/>
    <property type="match status" value="1"/>
</dbReference>
<dbReference type="Proteomes" id="UP000035740">
    <property type="component" value="Unassembled WGS sequence"/>
</dbReference>
<accession>A0A0J8B5V4</accession>
<protein>
    <submittedName>
        <fullName evidence="7">Uncharacterized protein</fullName>
    </submittedName>
</protein>
<dbReference type="GO" id="GO:0016020">
    <property type="term" value="C:membrane"/>
    <property type="evidence" value="ECO:0007669"/>
    <property type="project" value="UniProtKB-SubCell"/>
</dbReference>
<evidence type="ECO:0000313" key="8">
    <source>
        <dbReference type="Proteomes" id="UP000035740"/>
    </source>
</evidence>
<sequence>MFFNWYLIAHQLGEVIGYTLIVYLQSNVSWGLGYGIGVAANAIAIVVFLCGSSFYKRVMREGGSPFTSIARVLVASLRKLNANTAEKCDINCYFYGISMSNISYQPPSNGLRFLNRAALKTMYKDNEDVNGSQEYTKSWSLCTVKEVEDLKRLIKVLPILSAGIVSSIIFAIGSSLVVLQALVMDRSIGPHFKTPAGSMFIFILITTCLGIFIIDRIIYPLFQKIANQSHTPLQCIGVGYFLNVLSAVAFALVEMKRLNLVKSHHLMEQAHAAVAPMSVFWLVFPLGLLGFGSAFYFSTLMRFYYQELPASLNNTAVAIIGLQFALGSYLGAVVLSVVQHTTSWLPDDINHGHVDYLYWMLSILGLLSFLCYLLCAKFYDYNNYESVNPCKNITS</sequence>
<organism evidence="7 8">
    <name type="scientific">Beta vulgaris subsp. vulgaris</name>
    <name type="common">Beet</name>
    <dbReference type="NCBI Taxonomy" id="3555"/>
    <lineage>
        <taxon>Eukaryota</taxon>
        <taxon>Viridiplantae</taxon>
        <taxon>Streptophyta</taxon>
        <taxon>Embryophyta</taxon>
        <taxon>Tracheophyta</taxon>
        <taxon>Spermatophyta</taxon>
        <taxon>Magnoliopsida</taxon>
        <taxon>eudicotyledons</taxon>
        <taxon>Gunneridae</taxon>
        <taxon>Pentapetalae</taxon>
        <taxon>Caryophyllales</taxon>
        <taxon>Chenopodiaceae</taxon>
        <taxon>Betoideae</taxon>
        <taxon>Beta</taxon>
    </lineage>
</organism>
<dbReference type="Gramene" id="KMS96386">
    <property type="protein sequence ID" value="KMS96386"/>
    <property type="gene ID" value="BVRB_9g225620"/>
</dbReference>
<feature type="transmembrane region" description="Helical" evidence="6">
    <location>
        <begin position="273"/>
        <end position="297"/>
    </location>
</feature>
<gene>
    <name evidence="7" type="ORF">BVRB_9g225620</name>
</gene>
<keyword evidence="3 6" id="KW-0812">Transmembrane</keyword>
<dbReference type="OMA" id="PCATGSI"/>
<dbReference type="InterPro" id="IPR000109">
    <property type="entry name" value="POT_fam"/>
</dbReference>
<dbReference type="Pfam" id="PF00854">
    <property type="entry name" value="PTR2"/>
    <property type="match status" value="1"/>
</dbReference>
<feature type="transmembrane region" description="Helical" evidence="6">
    <location>
        <begin position="317"/>
        <end position="336"/>
    </location>
</feature>
<feature type="transmembrane region" description="Helical" evidence="6">
    <location>
        <begin position="156"/>
        <end position="179"/>
    </location>
</feature>
<feature type="transmembrane region" description="Helical" evidence="6">
    <location>
        <begin position="32"/>
        <end position="55"/>
    </location>
</feature>
<proteinExistence type="inferred from homology"/>
<keyword evidence="4 6" id="KW-1133">Transmembrane helix</keyword>
<evidence type="ECO:0000256" key="4">
    <source>
        <dbReference type="ARBA" id="ARBA00022989"/>
    </source>
</evidence>
<evidence type="ECO:0000313" key="7">
    <source>
        <dbReference type="EMBL" id="KMS96386.1"/>
    </source>
</evidence>
<dbReference type="InterPro" id="IPR036259">
    <property type="entry name" value="MFS_trans_sf"/>
</dbReference>
<name>A0A0J8B5V4_BETVV</name>
<evidence type="ECO:0000256" key="3">
    <source>
        <dbReference type="ARBA" id="ARBA00022692"/>
    </source>
</evidence>
<comment type="subcellular location">
    <subcellularLocation>
        <location evidence="1">Membrane</location>
        <topology evidence="1">Multi-pass membrane protein</topology>
    </subcellularLocation>
</comment>
<keyword evidence="5 6" id="KW-0472">Membrane</keyword>
<dbReference type="GO" id="GO:0022857">
    <property type="term" value="F:transmembrane transporter activity"/>
    <property type="evidence" value="ECO:0007669"/>
    <property type="project" value="InterPro"/>
</dbReference>
<feature type="transmembrane region" description="Helical" evidence="6">
    <location>
        <begin position="356"/>
        <end position="375"/>
    </location>
</feature>
<evidence type="ECO:0000256" key="1">
    <source>
        <dbReference type="ARBA" id="ARBA00004141"/>
    </source>
</evidence>
<feature type="transmembrane region" description="Helical" evidence="6">
    <location>
        <begin position="231"/>
        <end position="253"/>
    </location>
</feature>
<keyword evidence="8" id="KW-1185">Reference proteome</keyword>
<dbReference type="SUPFAM" id="SSF103473">
    <property type="entry name" value="MFS general substrate transporter"/>
    <property type="match status" value="1"/>
</dbReference>
<dbReference type="PANTHER" id="PTHR11654">
    <property type="entry name" value="OLIGOPEPTIDE TRANSPORTER-RELATED"/>
    <property type="match status" value="1"/>
</dbReference>
<dbReference type="OrthoDB" id="8904098at2759"/>